<accession>A0ABW6A2T1</accession>
<feature type="chain" id="PRO_5047306159" evidence="2">
    <location>
        <begin position="22"/>
        <end position="429"/>
    </location>
</feature>
<dbReference type="Pfam" id="PF01546">
    <property type="entry name" value="Peptidase_M20"/>
    <property type="match status" value="1"/>
</dbReference>
<keyword evidence="1" id="KW-0378">Hydrolase</keyword>
<keyword evidence="4" id="KW-1185">Reference proteome</keyword>
<name>A0ABW6A2T1_9BACT</name>
<dbReference type="PANTHER" id="PTHR11014">
    <property type="entry name" value="PEPTIDASE M20 FAMILY MEMBER"/>
    <property type="match status" value="1"/>
</dbReference>
<dbReference type="InterPro" id="IPR002933">
    <property type="entry name" value="Peptidase_M20"/>
</dbReference>
<dbReference type="Gene3D" id="3.30.70.360">
    <property type="match status" value="1"/>
</dbReference>
<dbReference type="RefSeq" id="WP_386094906.1">
    <property type="nucleotide sequence ID" value="NZ_JBHUOZ010000001.1"/>
</dbReference>
<comment type="caution">
    <text evidence="3">The sequence shown here is derived from an EMBL/GenBank/DDBJ whole genome shotgun (WGS) entry which is preliminary data.</text>
</comment>
<reference evidence="4" key="1">
    <citation type="journal article" date="2019" name="Int. J. Syst. Evol. Microbiol.">
        <title>The Global Catalogue of Microorganisms (GCM) 10K type strain sequencing project: providing services to taxonomists for standard genome sequencing and annotation.</title>
        <authorList>
            <consortium name="The Broad Institute Genomics Platform"/>
            <consortium name="The Broad Institute Genome Sequencing Center for Infectious Disease"/>
            <person name="Wu L."/>
            <person name="Ma J."/>
        </authorList>
    </citation>
    <scope>NUCLEOTIDE SEQUENCE [LARGE SCALE GENOMIC DNA]</scope>
    <source>
        <strain evidence="4">KCTC 23299</strain>
    </source>
</reference>
<dbReference type="EMBL" id="JBHUOZ010000001">
    <property type="protein sequence ID" value="MFD2918573.1"/>
    <property type="molecule type" value="Genomic_DNA"/>
</dbReference>
<dbReference type="Gene3D" id="3.40.630.10">
    <property type="entry name" value="Zn peptidases"/>
    <property type="match status" value="2"/>
</dbReference>
<protein>
    <submittedName>
        <fullName evidence="3">M20 family metallopeptidase</fullName>
    </submittedName>
</protein>
<evidence type="ECO:0000313" key="3">
    <source>
        <dbReference type="EMBL" id="MFD2918573.1"/>
    </source>
</evidence>
<sequence length="429" mass="47915">MQVILLALLLLFSSQHTLLNAQQKQTTPLTHTFIQSETDKITDKLVMLRRGFHEKPELAGKEKLTRETIIQYLTGLGLEVKTDLYGHSVVGVLHGGKKGKKIAWRADMDALPTDFPDEVDFRSTIKGVQHGCGHDIHMTIALGIAEVLAKNKKELPGTVYFIFQPEEETFKGAKNMIVKGLFDDIKPDEIYGLHVTALPVGEIMVKPGEMFAYQKRIRILLKNELSKEEAKALTKKIHSTLSRSTAGSRPWEIQNIRDPKTGLTNPNTTFKDYLIMDESFTTYTKNDSLFLEAYLYETNAANLPGIIPTVKQVIIAGNNKDQLLDVSFIQENPTIINDKKLTAAAITTLQNIYGKNAVAADYGQVPFFNDDFAYFQQKIPGVYFFLGGSNAAKGINALNHSPGFKVDEDCIKTGVKSFASLLFERLKKK</sequence>
<evidence type="ECO:0000256" key="1">
    <source>
        <dbReference type="ARBA" id="ARBA00022801"/>
    </source>
</evidence>
<dbReference type="Proteomes" id="UP001597511">
    <property type="component" value="Unassembled WGS sequence"/>
</dbReference>
<dbReference type="InterPro" id="IPR017439">
    <property type="entry name" value="Amidohydrolase"/>
</dbReference>
<dbReference type="PIRSF" id="PIRSF005962">
    <property type="entry name" value="Pept_M20D_amidohydro"/>
    <property type="match status" value="1"/>
</dbReference>
<gene>
    <name evidence="3" type="ORF">ACFS6H_02555</name>
</gene>
<organism evidence="3 4">
    <name type="scientific">Terrimonas rubra</name>
    <dbReference type="NCBI Taxonomy" id="1035890"/>
    <lineage>
        <taxon>Bacteria</taxon>
        <taxon>Pseudomonadati</taxon>
        <taxon>Bacteroidota</taxon>
        <taxon>Chitinophagia</taxon>
        <taxon>Chitinophagales</taxon>
        <taxon>Chitinophagaceae</taxon>
        <taxon>Terrimonas</taxon>
    </lineage>
</organism>
<feature type="signal peptide" evidence="2">
    <location>
        <begin position="1"/>
        <end position="21"/>
    </location>
</feature>
<dbReference type="PANTHER" id="PTHR11014:SF98">
    <property type="entry name" value="N-ACETYLDIAMINOPIMELATE DEACETYLASE"/>
    <property type="match status" value="1"/>
</dbReference>
<evidence type="ECO:0000313" key="4">
    <source>
        <dbReference type="Proteomes" id="UP001597511"/>
    </source>
</evidence>
<dbReference type="SUPFAM" id="SSF53187">
    <property type="entry name" value="Zn-dependent exopeptidases"/>
    <property type="match status" value="1"/>
</dbReference>
<evidence type="ECO:0000256" key="2">
    <source>
        <dbReference type="SAM" id="SignalP"/>
    </source>
</evidence>
<proteinExistence type="predicted"/>
<keyword evidence="2" id="KW-0732">Signal</keyword>